<dbReference type="InterPro" id="IPR000675">
    <property type="entry name" value="Cutinase/axe"/>
</dbReference>
<name>A0A1Y2FLN4_PROLT</name>
<evidence type="ECO:0000256" key="4">
    <source>
        <dbReference type="SAM" id="SignalP"/>
    </source>
</evidence>
<dbReference type="Proteomes" id="UP000193685">
    <property type="component" value="Unassembled WGS sequence"/>
</dbReference>
<dbReference type="AlphaFoldDB" id="A0A1Y2FLN4"/>
<proteinExistence type="predicted"/>
<keyword evidence="6" id="KW-1185">Reference proteome</keyword>
<evidence type="ECO:0000313" key="5">
    <source>
        <dbReference type="EMBL" id="ORY84487.1"/>
    </source>
</evidence>
<keyword evidence="1" id="KW-0378">Hydrolase</keyword>
<keyword evidence="2" id="KW-1015">Disulfide bond</keyword>
<evidence type="ECO:0000256" key="1">
    <source>
        <dbReference type="ARBA" id="ARBA00022801"/>
    </source>
</evidence>
<organism evidence="5 6">
    <name type="scientific">Protomyces lactucae-debilis</name>
    <dbReference type="NCBI Taxonomy" id="2754530"/>
    <lineage>
        <taxon>Eukaryota</taxon>
        <taxon>Fungi</taxon>
        <taxon>Dikarya</taxon>
        <taxon>Ascomycota</taxon>
        <taxon>Taphrinomycotina</taxon>
        <taxon>Taphrinomycetes</taxon>
        <taxon>Taphrinales</taxon>
        <taxon>Protomycetaceae</taxon>
        <taxon>Protomyces</taxon>
    </lineage>
</organism>
<dbReference type="InterPro" id="IPR029058">
    <property type="entry name" value="AB_hydrolase_fold"/>
</dbReference>
<evidence type="ECO:0000256" key="2">
    <source>
        <dbReference type="ARBA" id="ARBA00023157"/>
    </source>
</evidence>
<sequence length="239" mass="25251">MLYATVLLVGFALASPLPAPQFRGQRPGAGCAAYEIIAARGTTESQRNPMGERAFVSGIMRAVPGGKKYEAVYPASFETITVGPSIATRDMVKHLDQQAQACPGQPFVLFGYSQGAMSIVTLMNDRGFQKHAPNMAASVLYGNPYWTRQNAGDTNAGTARTGRGTFGNMKSVPQPLRPATRDYCNKDDLFCAGGASLLVHLSYAQSPASADSVKFSVERLQAVLGAKQNGAAAAEPQAA</sequence>
<dbReference type="SMART" id="SM01110">
    <property type="entry name" value="Cutinase"/>
    <property type="match status" value="1"/>
</dbReference>
<protein>
    <submittedName>
        <fullName evidence="5">Cutinase</fullName>
    </submittedName>
</protein>
<dbReference type="RefSeq" id="XP_040726505.1">
    <property type="nucleotide sequence ID" value="XM_040866772.1"/>
</dbReference>
<dbReference type="PANTHER" id="PTHR33630:SF9">
    <property type="entry name" value="CUTINASE 4"/>
    <property type="match status" value="1"/>
</dbReference>
<dbReference type="GeneID" id="63783371"/>
<feature type="chain" id="PRO_5012734168" evidence="4">
    <location>
        <begin position="17"/>
        <end position="239"/>
    </location>
</feature>
<gene>
    <name evidence="5" type="ORF">BCR37DRAFT_270635</name>
</gene>
<dbReference type="SUPFAM" id="SSF53474">
    <property type="entry name" value="alpha/beta-Hydrolases"/>
    <property type="match status" value="1"/>
</dbReference>
<dbReference type="Gene3D" id="3.40.50.1820">
    <property type="entry name" value="alpha/beta hydrolase"/>
    <property type="match status" value="1"/>
</dbReference>
<dbReference type="STRING" id="56484.A0A1Y2FLN4"/>
<dbReference type="GO" id="GO:0052689">
    <property type="term" value="F:carboxylic ester hydrolase activity"/>
    <property type="evidence" value="ECO:0007669"/>
    <property type="project" value="UniProtKB-ARBA"/>
</dbReference>
<dbReference type="EMBL" id="MCFI01000006">
    <property type="protein sequence ID" value="ORY84487.1"/>
    <property type="molecule type" value="Genomic_DNA"/>
</dbReference>
<feature type="region of interest" description="Disordered" evidence="3">
    <location>
        <begin position="152"/>
        <end position="172"/>
    </location>
</feature>
<evidence type="ECO:0000313" key="6">
    <source>
        <dbReference type="Proteomes" id="UP000193685"/>
    </source>
</evidence>
<dbReference type="PANTHER" id="PTHR33630">
    <property type="entry name" value="CUTINASE RV1984C-RELATED-RELATED"/>
    <property type="match status" value="1"/>
</dbReference>
<keyword evidence="4" id="KW-0732">Signal</keyword>
<feature type="signal peptide" evidence="4">
    <location>
        <begin position="1"/>
        <end position="16"/>
    </location>
</feature>
<dbReference type="OrthoDB" id="3225429at2759"/>
<feature type="compositionally biased region" description="Low complexity" evidence="3">
    <location>
        <begin position="152"/>
        <end position="168"/>
    </location>
</feature>
<dbReference type="OMA" id="ANKHVQY"/>
<accession>A0A1Y2FLN4</accession>
<evidence type="ECO:0000256" key="3">
    <source>
        <dbReference type="SAM" id="MobiDB-lite"/>
    </source>
</evidence>
<comment type="caution">
    <text evidence="5">The sequence shown here is derived from an EMBL/GenBank/DDBJ whole genome shotgun (WGS) entry which is preliminary data.</text>
</comment>
<dbReference type="Pfam" id="PF01083">
    <property type="entry name" value="Cutinase"/>
    <property type="match status" value="1"/>
</dbReference>
<reference evidence="5 6" key="1">
    <citation type="submission" date="2016-07" db="EMBL/GenBank/DDBJ databases">
        <title>Pervasive Adenine N6-methylation of Active Genes in Fungi.</title>
        <authorList>
            <consortium name="DOE Joint Genome Institute"/>
            <person name="Mondo S.J."/>
            <person name="Dannebaum R.O."/>
            <person name="Kuo R.C."/>
            <person name="Labutti K."/>
            <person name="Haridas S."/>
            <person name="Kuo A."/>
            <person name="Salamov A."/>
            <person name="Ahrendt S.R."/>
            <person name="Lipzen A."/>
            <person name="Sullivan W."/>
            <person name="Andreopoulos W.B."/>
            <person name="Clum A."/>
            <person name="Lindquist E."/>
            <person name="Daum C."/>
            <person name="Ramamoorthy G.K."/>
            <person name="Gryganskyi A."/>
            <person name="Culley D."/>
            <person name="Magnuson J.K."/>
            <person name="James T.Y."/>
            <person name="O'Malley M.A."/>
            <person name="Stajich J.E."/>
            <person name="Spatafora J.W."/>
            <person name="Visel A."/>
            <person name="Grigoriev I.V."/>
        </authorList>
    </citation>
    <scope>NUCLEOTIDE SEQUENCE [LARGE SCALE GENOMIC DNA]</scope>
    <source>
        <strain evidence="5 6">12-1054</strain>
    </source>
</reference>